<evidence type="ECO:0000313" key="1">
    <source>
        <dbReference type="EMBL" id="KZL80238.1"/>
    </source>
</evidence>
<dbReference type="AlphaFoldDB" id="A0A161W8E7"/>
<evidence type="ECO:0000313" key="2">
    <source>
        <dbReference type="Proteomes" id="UP000076584"/>
    </source>
</evidence>
<keyword evidence="2" id="KW-1185">Reference proteome</keyword>
<name>A0A161W8E7_COLIC</name>
<reference evidence="1 2" key="1">
    <citation type="submission" date="2015-06" db="EMBL/GenBank/DDBJ databases">
        <title>Survival trade-offs in plant roots during colonization by closely related pathogenic and mutualistic fungi.</title>
        <authorList>
            <person name="Hacquard S."/>
            <person name="Kracher B."/>
            <person name="Hiruma K."/>
            <person name="Weinman A."/>
            <person name="Muench P."/>
            <person name="Garrido Oter R."/>
            <person name="Ver Loren van Themaat E."/>
            <person name="Dallerey J.-F."/>
            <person name="Damm U."/>
            <person name="Henrissat B."/>
            <person name="Lespinet O."/>
            <person name="Thon M."/>
            <person name="Kemen E."/>
            <person name="McHardy A.C."/>
            <person name="Schulze-Lefert P."/>
            <person name="O'Connell R.J."/>
        </authorList>
    </citation>
    <scope>NUCLEOTIDE SEQUENCE [LARGE SCALE GENOMIC DNA]</scope>
    <source>
        <strain evidence="1 2">MAFF 238704</strain>
    </source>
</reference>
<comment type="caution">
    <text evidence="1">The sequence shown here is derived from an EMBL/GenBank/DDBJ whole genome shotgun (WGS) entry which is preliminary data.</text>
</comment>
<sequence>MPRPCDKNMTIAKKAAEVLFAAQQRASQFGRAGKNSAPIPSIRQTARDYGVSYTAIEKHLCTLRAGGNLRVSPDEGGRPQAITDAKDAALAAFVIWLAEAGFPALPIQVEETANYLRDLRELQKKAAIKPVEIYRKGAELDPAPIEDFFARYQAIKYGTPMSQGAESAALAAGYT</sequence>
<protein>
    <submittedName>
        <fullName evidence="1">Uncharacterized protein</fullName>
    </submittedName>
</protein>
<accession>A0A161W8E7</accession>
<dbReference type="Proteomes" id="UP000076584">
    <property type="component" value="Unassembled WGS sequence"/>
</dbReference>
<dbReference type="EMBL" id="LFIW01001960">
    <property type="protein sequence ID" value="KZL80238.1"/>
    <property type="molecule type" value="Genomic_DNA"/>
</dbReference>
<gene>
    <name evidence="1" type="ORF">CI238_11791</name>
</gene>
<organism evidence="1 2">
    <name type="scientific">Colletotrichum incanum</name>
    <name type="common">Soybean anthracnose fungus</name>
    <dbReference type="NCBI Taxonomy" id="1573173"/>
    <lineage>
        <taxon>Eukaryota</taxon>
        <taxon>Fungi</taxon>
        <taxon>Dikarya</taxon>
        <taxon>Ascomycota</taxon>
        <taxon>Pezizomycotina</taxon>
        <taxon>Sordariomycetes</taxon>
        <taxon>Hypocreomycetidae</taxon>
        <taxon>Glomerellales</taxon>
        <taxon>Glomerellaceae</taxon>
        <taxon>Colletotrichum</taxon>
        <taxon>Colletotrichum spaethianum species complex</taxon>
    </lineage>
</organism>
<proteinExistence type="predicted"/>